<evidence type="ECO:0000256" key="3">
    <source>
        <dbReference type="ARBA" id="ARBA00022989"/>
    </source>
</evidence>
<evidence type="ECO:0000256" key="4">
    <source>
        <dbReference type="ARBA" id="ARBA00023136"/>
    </source>
</evidence>
<feature type="transmembrane region" description="Helical" evidence="5">
    <location>
        <begin position="6"/>
        <end position="26"/>
    </location>
</feature>
<accession>A0A2D3VFV5</accession>
<dbReference type="Gene3D" id="1.20.120.550">
    <property type="entry name" value="Membrane associated eicosanoid/glutathione metabolism-like domain"/>
    <property type="match status" value="1"/>
</dbReference>
<evidence type="ECO:0000256" key="5">
    <source>
        <dbReference type="SAM" id="Phobius"/>
    </source>
</evidence>
<name>A0A2D3VFV5_9PEZI</name>
<gene>
    <name evidence="6" type="ORF">RCC_09769</name>
</gene>
<dbReference type="RefSeq" id="XP_023630776.1">
    <property type="nucleotide sequence ID" value="XM_023775008.1"/>
</dbReference>
<dbReference type="GeneID" id="35604830"/>
<organism evidence="6 7">
    <name type="scientific">Ramularia collo-cygni</name>
    <dbReference type="NCBI Taxonomy" id="112498"/>
    <lineage>
        <taxon>Eukaryota</taxon>
        <taxon>Fungi</taxon>
        <taxon>Dikarya</taxon>
        <taxon>Ascomycota</taxon>
        <taxon>Pezizomycotina</taxon>
        <taxon>Dothideomycetes</taxon>
        <taxon>Dothideomycetidae</taxon>
        <taxon>Mycosphaerellales</taxon>
        <taxon>Mycosphaerellaceae</taxon>
        <taxon>Ramularia</taxon>
    </lineage>
</organism>
<keyword evidence="3 5" id="KW-1133">Transmembrane helix</keyword>
<evidence type="ECO:0000256" key="1">
    <source>
        <dbReference type="ARBA" id="ARBA00004370"/>
    </source>
</evidence>
<evidence type="ECO:0000256" key="2">
    <source>
        <dbReference type="ARBA" id="ARBA00022692"/>
    </source>
</evidence>
<feature type="transmembrane region" description="Helical" evidence="5">
    <location>
        <begin position="133"/>
        <end position="153"/>
    </location>
</feature>
<dbReference type="SUPFAM" id="SSF161084">
    <property type="entry name" value="MAPEG domain-like"/>
    <property type="match status" value="1"/>
</dbReference>
<dbReference type="GO" id="GO:0016020">
    <property type="term" value="C:membrane"/>
    <property type="evidence" value="ECO:0007669"/>
    <property type="project" value="UniProtKB-SubCell"/>
</dbReference>
<dbReference type="PANTHER" id="PTHR35371">
    <property type="entry name" value="INNER MEMBRANE PROTEIN"/>
    <property type="match status" value="1"/>
</dbReference>
<dbReference type="InterPro" id="IPR023352">
    <property type="entry name" value="MAPEG-like_dom_sf"/>
</dbReference>
<evidence type="ECO:0000313" key="6">
    <source>
        <dbReference type="EMBL" id="CZT24052.1"/>
    </source>
</evidence>
<proteinExistence type="predicted"/>
<dbReference type="InterPro" id="IPR001129">
    <property type="entry name" value="Membr-assoc_MAPEG"/>
</dbReference>
<reference evidence="6 7" key="1">
    <citation type="submission" date="2016-03" db="EMBL/GenBank/DDBJ databases">
        <authorList>
            <person name="Ploux O."/>
        </authorList>
    </citation>
    <scope>NUCLEOTIDE SEQUENCE [LARGE SCALE GENOMIC DNA]</scope>
    <source>
        <strain evidence="6 7">URUG2</strain>
    </source>
</reference>
<dbReference type="PANTHER" id="PTHR35371:SF1">
    <property type="entry name" value="BLR7753 PROTEIN"/>
    <property type="match status" value="1"/>
</dbReference>
<keyword evidence="4 5" id="KW-0472">Membrane</keyword>
<protein>
    <submittedName>
        <fullName evidence="6">Uncharacterized protein</fullName>
    </submittedName>
</protein>
<keyword evidence="2 5" id="KW-0812">Transmembrane</keyword>
<keyword evidence="7" id="KW-1185">Reference proteome</keyword>
<dbReference type="AlphaFoldDB" id="A0A2D3VFV5"/>
<comment type="subcellular location">
    <subcellularLocation>
        <location evidence="1">Membrane</location>
    </subcellularLocation>
</comment>
<dbReference type="EMBL" id="FJUY01000019">
    <property type="protein sequence ID" value="CZT24052.1"/>
    <property type="molecule type" value="Genomic_DNA"/>
</dbReference>
<dbReference type="Pfam" id="PF01124">
    <property type="entry name" value="MAPEG"/>
    <property type="match status" value="1"/>
</dbReference>
<dbReference type="OrthoDB" id="2122304at2759"/>
<dbReference type="Proteomes" id="UP000225277">
    <property type="component" value="Unassembled WGS sequence"/>
</dbReference>
<sequence>MASYSMPILSIPLYYALAVFPHGWAISRANKRDMKQHHNQNPKASSYHENLKKRLTAQEFAAFERAESCHRNHMENMPLFVAAIFAGLLAESRVGVDQVGLNTFVYGWMAVRVLYTANYLTTETRAWSYLRSILYFVGTGWAFSVLGRSALVLGN</sequence>
<evidence type="ECO:0000313" key="7">
    <source>
        <dbReference type="Proteomes" id="UP000225277"/>
    </source>
</evidence>